<gene>
    <name evidence="1" type="ORF">TKK_017720</name>
</gene>
<sequence length="139" mass="15475">MRPTPKKSAHPDGFYTIFDCSTCPHLQLSHQVGQENQHRPLIDACLLCVASSLNSSHPAHLGVQHQVKNLHGALKKTNNAFFRPCRVFLFTAQLWQALTPVKHGVTARRNEVTLVPCVSSRDSQHRSLPAAHSRTRGLI</sequence>
<accession>A0ABD2W1P0</accession>
<protein>
    <submittedName>
        <fullName evidence="1">Uncharacterized protein</fullName>
    </submittedName>
</protein>
<proteinExistence type="predicted"/>
<name>A0ABD2W1P0_9HYME</name>
<reference evidence="1 2" key="1">
    <citation type="journal article" date="2024" name="bioRxiv">
        <title>A reference genome for Trichogramma kaykai: A tiny desert-dwelling parasitoid wasp with competing sex-ratio distorters.</title>
        <authorList>
            <person name="Culotta J."/>
            <person name="Lindsey A.R."/>
        </authorList>
    </citation>
    <scope>NUCLEOTIDE SEQUENCE [LARGE SCALE GENOMIC DNA]</scope>
    <source>
        <strain evidence="1 2">KSX58</strain>
    </source>
</reference>
<dbReference type="Proteomes" id="UP001627154">
    <property type="component" value="Unassembled WGS sequence"/>
</dbReference>
<evidence type="ECO:0000313" key="1">
    <source>
        <dbReference type="EMBL" id="KAL3386950.1"/>
    </source>
</evidence>
<dbReference type="AlphaFoldDB" id="A0ABD2W1P0"/>
<evidence type="ECO:0000313" key="2">
    <source>
        <dbReference type="Proteomes" id="UP001627154"/>
    </source>
</evidence>
<organism evidence="1 2">
    <name type="scientific">Trichogramma kaykai</name>
    <dbReference type="NCBI Taxonomy" id="54128"/>
    <lineage>
        <taxon>Eukaryota</taxon>
        <taxon>Metazoa</taxon>
        <taxon>Ecdysozoa</taxon>
        <taxon>Arthropoda</taxon>
        <taxon>Hexapoda</taxon>
        <taxon>Insecta</taxon>
        <taxon>Pterygota</taxon>
        <taxon>Neoptera</taxon>
        <taxon>Endopterygota</taxon>
        <taxon>Hymenoptera</taxon>
        <taxon>Apocrita</taxon>
        <taxon>Proctotrupomorpha</taxon>
        <taxon>Chalcidoidea</taxon>
        <taxon>Trichogrammatidae</taxon>
        <taxon>Trichogramma</taxon>
    </lineage>
</organism>
<keyword evidence="2" id="KW-1185">Reference proteome</keyword>
<dbReference type="EMBL" id="JBJJXI010000142">
    <property type="protein sequence ID" value="KAL3386950.1"/>
    <property type="molecule type" value="Genomic_DNA"/>
</dbReference>
<comment type="caution">
    <text evidence="1">The sequence shown here is derived from an EMBL/GenBank/DDBJ whole genome shotgun (WGS) entry which is preliminary data.</text>
</comment>